<keyword evidence="5" id="KW-0472">Membrane</keyword>
<dbReference type="InterPro" id="IPR016024">
    <property type="entry name" value="ARM-type_fold"/>
</dbReference>
<keyword evidence="5" id="KW-0812">Transmembrane</keyword>
<organism evidence="7 8">
    <name type="scientific">Thalassoglobus polymorphus</name>
    <dbReference type="NCBI Taxonomy" id="2527994"/>
    <lineage>
        <taxon>Bacteria</taxon>
        <taxon>Pseudomonadati</taxon>
        <taxon>Planctomycetota</taxon>
        <taxon>Planctomycetia</taxon>
        <taxon>Planctomycetales</taxon>
        <taxon>Planctomycetaceae</taxon>
        <taxon>Thalassoglobus</taxon>
    </lineage>
</organism>
<protein>
    <submittedName>
        <fullName evidence="7">HEAT repeat protein</fullName>
    </submittedName>
</protein>
<keyword evidence="2 4" id="KW-0479">Metal-binding</keyword>
<keyword evidence="1 4" id="KW-0349">Heme</keyword>
<reference evidence="7 8" key="1">
    <citation type="submission" date="2019-02" db="EMBL/GenBank/DDBJ databases">
        <title>Deep-cultivation of Planctomycetes and their phenomic and genomic characterization uncovers novel biology.</title>
        <authorList>
            <person name="Wiegand S."/>
            <person name="Jogler M."/>
            <person name="Boedeker C."/>
            <person name="Pinto D."/>
            <person name="Vollmers J."/>
            <person name="Rivas-Marin E."/>
            <person name="Kohn T."/>
            <person name="Peeters S.H."/>
            <person name="Heuer A."/>
            <person name="Rast P."/>
            <person name="Oberbeckmann S."/>
            <person name="Bunk B."/>
            <person name="Jeske O."/>
            <person name="Meyerdierks A."/>
            <person name="Storesund J.E."/>
            <person name="Kallscheuer N."/>
            <person name="Luecker S."/>
            <person name="Lage O.M."/>
            <person name="Pohl T."/>
            <person name="Merkel B.J."/>
            <person name="Hornburger P."/>
            <person name="Mueller R.-W."/>
            <person name="Bruemmer F."/>
            <person name="Labrenz M."/>
            <person name="Spormann A.M."/>
            <person name="Op den Camp H."/>
            <person name="Overmann J."/>
            <person name="Amann R."/>
            <person name="Jetten M.S.M."/>
            <person name="Mascher T."/>
            <person name="Medema M.H."/>
            <person name="Devos D.P."/>
            <person name="Kaster A.-K."/>
            <person name="Ovreas L."/>
            <person name="Rohde M."/>
            <person name="Galperin M.Y."/>
            <person name="Jogler C."/>
        </authorList>
    </citation>
    <scope>NUCLEOTIDE SEQUENCE [LARGE SCALE GENOMIC DNA]</scope>
    <source>
        <strain evidence="7 8">Mal48</strain>
    </source>
</reference>
<dbReference type="SUPFAM" id="SSF46626">
    <property type="entry name" value="Cytochrome c"/>
    <property type="match status" value="1"/>
</dbReference>
<evidence type="ECO:0000313" key="7">
    <source>
        <dbReference type="EMBL" id="QDT35516.1"/>
    </source>
</evidence>
<sequence length="1176" mass="129673">MRRDREQIKYWSLRPASWRAVFEVIKVNFTGTASMENACRIVFMICLIHLLGGGLYAQRDLKVIPPTDPELERKTFILPEGFEVNLFAADPQIAKPIQMNFDPQGRLWIASSETYPHIEPGAKPKDKILYLQDLDGDGVSDKTEVFAEGLLIPTAVAYGNDGVYVGASTELLHFKDTNGDGKADQKEIVLSGFGTEDTHHIIHTLRYGPDSHLYFNQSIYIHSHIETPWGIHRLNAGGMWRFRPETLELSVFARGLVNQWGTDFDRYGQTFGTDGAGGEGINYMVPGASYMTAYGAQRILHGLNPGSPKHCGLEIVESEHLPDDWQGSMITNDFRGHRVCRFVLTEDASGYRSQEQQEVIKSDHVAFRPIDVKQGPDGAIYIADWYNPIIQHGEVDFRDPRRDHTHGRIWRVTYTGKPTLKPVDFTKLSTDELLSHVDSPNRYSRSQAKVVLKEQGEKVLPEVLAWANKHSNDQLNLEALWIHQSFGKIEPALLGKCLNSKDHHVRAAATRVVGQLIQKVDSPLEILAQRIADTHPQVRLEAIRALAEVKQPEAVSIALQALEQDVDENIDYALWLTCRDLEPIWTPALLDGSLNVESPPQALPFLLRSSGSAAGTATLVQKIQQGTLDGSARLDALRVIADIGTPEHLGAIFDLSLSDNISDEFRHALLHTLYPAAVNRKIIPPRDLNQIKKLADANSPSIRAAVVMCIGAWKHQPLRDVVLSATQDEKISLQDRSSAIRALGAFSDQPAATELINLAKSKSAPILRRVAIEELLRLRPQQAANLSILFFQSASAPDSQPLFQSILQRKGAADHVAKALAGKTIPKDVAVVGARILSSSGQQDSALAKLLQTAGGLNQDPVKLSPAQMQTLVEDVLANGNAARGEQIFRRQNLNCLKCHAVGPAGGTIGSNLLSLGATAQPDYIIESILDPNAKVKEGFHTVVVATDEGKIYSGIKARETGTQLFLKDADGKELMILKDSIEQQKQGASLMPAGLTSNITHQELIDLSAFLYALGRVPEFTISTQQIVRHWETIQATQQAAFQFRRISYAAAATDNPDFQWSRVYSHVNGELAVSELPELRIRNRSAAGNRGMSFVRTEFNSESGKIGFKLNSGNGLQIWIDEKPIDSSELITAEVEKGQHQLTIAIDQSVRKTALKVMPVNDPGFAHIELPTGE</sequence>
<dbReference type="SUPFAM" id="SSF50952">
    <property type="entry name" value="Soluble quinoprotein glucose dehydrogenase"/>
    <property type="match status" value="1"/>
</dbReference>
<evidence type="ECO:0000259" key="6">
    <source>
        <dbReference type="PROSITE" id="PS51007"/>
    </source>
</evidence>
<gene>
    <name evidence="7" type="ORF">Mal48_47930</name>
</gene>
<evidence type="ECO:0000256" key="2">
    <source>
        <dbReference type="ARBA" id="ARBA00022723"/>
    </source>
</evidence>
<keyword evidence="5" id="KW-1133">Transmembrane helix</keyword>
<dbReference type="EMBL" id="CP036267">
    <property type="protein sequence ID" value="QDT35516.1"/>
    <property type="molecule type" value="Genomic_DNA"/>
</dbReference>
<dbReference type="PANTHER" id="PTHR33546">
    <property type="entry name" value="LARGE, MULTIFUNCTIONAL SECRETED PROTEIN-RELATED"/>
    <property type="match status" value="1"/>
</dbReference>
<accession>A0A517QV48</accession>
<dbReference type="Gene3D" id="2.120.10.30">
    <property type="entry name" value="TolB, C-terminal domain"/>
    <property type="match status" value="1"/>
</dbReference>
<dbReference type="PANTHER" id="PTHR33546:SF1">
    <property type="entry name" value="LARGE, MULTIFUNCTIONAL SECRETED PROTEIN"/>
    <property type="match status" value="1"/>
</dbReference>
<feature type="transmembrane region" description="Helical" evidence="5">
    <location>
        <begin position="38"/>
        <end position="57"/>
    </location>
</feature>
<dbReference type="GO" id="GO:0020037">
    <property type="term" value="F:heme binding"/>
    <property type="evidence" value="ECO:0007669"/>
    <property type="project" value="InterPro"/>
</dbReference>
<dbReference type="InterPro" id="IPR011042">
    <property type="entry name" value="6-blade_b-propeller_TolB-like"/>
</dbReference>
<dbReference type="NCBIfam" id="TIGR02604">
    <property type="entry name" value="Piru_Ver_Nterm"/>
    <property type="match status" value="1"/>
</dbReference>
<proteinExistence type="predicted"/>
<keyword evidence="8" id="KW-1185">Reference proteome</keyword>
<dbReference type="Gene3D" id="1.25.10.10">
    <property type="entry name" value="Leucine-rich Repeat Variant"/>
    <property type="match status" value="2"/>
</dbReference>
<dbReference type="InterPro" id="IPR009056">
    <property type="entry name" value="Cyt_c-like_dom"/>
</dbReference>
<dbReference type="InterPro" id="IPR055557">
    <property type="entry name" value="DUF7133"/>
</dbReference>
<dbReference type="AlphaFoldDB" id="A0A517QV48"/>
<dbReference type="NCBIfam" id="TIGR02603">
    <property type="entry name" value="CxxCH_TIGR02603"/>
    <property type="match status" value="1"/>
</dbReference>
<dbReference type="PROSITE" id="PS51007">
    <property type="entry name" value="CYTC"/>
    <property type="match status" value="1"/>
</dbReference>
<name>A0A517QV48_9PLAN</name>
<dbReference type="Gene3D" id="1.10.760.10">
    <property type="entry name" value="Cytochrome c-like domain"/>
    <property type="match status" value="1"/>
</dbReference>
<dbReference type="InterPro" id="IPR004155">
    <property type="entry name" value="PBS_lyase_HEAT"/>
</dbReference>
<dbReference type="GO" id="GO:0009055">
    <property type="term" value="F:electron transfer activity"/>
    <property type="evidence" value="ECO:0007669"/>
    <property type="project" value="InterPro"/>
</dbReference>
<dbReference type="Proteomes" id="UP000315724">
    <property type="component" value="Chromosome"/>
</dbReference>
<dbReference type="OrthoDB" id="228131at2"/>
<dbReference type="InterPro" id="IPR013428">
    <property type="entry name" value="Membrane-bound_put_N"/>
</dbReference>
<dbReference type="InterPro" id="IPR011041">
    <property type="entry name" value="Quinoprot_gluc/sorb_DH_b-prop"/>
</dbReference>
<evidence type="ECO:0000313" key="8">
    <source>
        <dbReference type="Proteomes" id="UP000315724"/>
    </source>
</evidence>
<evidence type="ECO:0000256" key="1">
    <source>
        <dbReference type="ARBA" id="ARBA00022617"/>
    </source>
</evidence>
<evidence type="ECO:0000256" key="3">
    <source>
        <dbReference type="ARBA" id="ARBA00023004"/>
    </source>
</evidence>
<dbReference type="RefSeq" id="WP_145205216.1">
    <property type="nucleotide sequence ID" value="NZ_CP036267.1"/>
</dbReference>
<dbReference type="Pfam" id="PF23500">
    <property type="entry name" value="DUF7133"/>
    <property type="match status" value="2"/>
</dbReference>
<dbReference type="InterPro" id="IPR036909">
    <property type="entry name" value="Cyt_c-like_dom_sf"/>
</dbReference>
<dbReference type="GO" id="GO:0046872">
    <property type="term" value="F:metal ion binding"/>
    <property type="evidence" value="ECO:0007669"/>
    <property type="project" value="UniProtKB-KW"/>
</dbReference>
<dbReference type="KEGG" id="tpol:Mal48_47930"/>
<dbReference type="SUPFAM" id="SSF48371">
    <property type="entry name" value="ARM repeat"/>
    <property type="match status" value="1"/>
</dbReference>
<feature type="domain" description="Cytochrome c" evidence="6">
    <location>
        <begin position="880"/>
        <end position="1016"/>
    </location>
</feature>
<evidence type="ECO:0000256" key="5">
    <source>
        <dbReference type="SAM" id="Phobius"/>
    </source>
</evidence>
<dbReference type="InterPro" id="IPR011989">
    <property type="entry name" value="ARM-like"/>
</dbReference>
<keyword evidence="3 4" id="KW-0408">Iron</keyword>
<dbReference type="SMART" id="SM00567">
    <property type="entry name" value="EZ_HEAT"/>
    <property type="match status" value="5"/>
</dbReference>
<evidence type="ECO:0000256" key="4">
    <source>
        <dbReference type="PROSITE-ProRule" id="PRU00433"/>
    </source>
</evidence>
<dbReference type="Pfam" id="PF13646">
    <property type="entry name" value="HEAT_2"/>
    <property type="match status" value="2"/>
</dbReference>
<dbReference type="InterPro" id="IPR013427">
    <property type="entry name" value="Haem-bd_dom_put"/>
</dbReference>